<evidence type="ECO:0000256" key="3">
    <source>
        <dbReference type="PROSITE-ProRule" id="PRU00339"/>
    </source>
</evidence>
<dbReference type="SMART" id="SM00028">
    <property type="entry name" value="TPR"/>
    <property type="match status" value="3"/>
</dbReference>
<dbReference type="SUPFAM" id="SSF48439">
    <property type="entry name" value="Protein prenylyltransferase"/>
    <property type="match status" value="1"/>
</dbReference>
<organism evidence="4 5">
    <name type="scientific">Urechidicola vernalis</name>
    <dbReference type="NCBI Taxonomy" id="3075600"/>
    <lineage>
        <taxon>Bacteria</taxon>
        <taxon>Pseudomonadati</taxon>
        <taxon>Bacteroidota</taxon>
        <taxon>Flavobacteriia</taxon>
        <taxon>Flavobacteriales</taxon>
        <taxon>Flavobacteriaceae</taxon>
        <taxon>Urechidicola</taxon>
    </lineage>
</organism>
<dbReference type="InterPro" id="IPR052346">
    <property type="entry name" value="O-mannosyl-transferase_TMTC"/>
</dbReference>
<dbReference type="Pfam" id="PF13414">
    <property type="entry name" value="TPR_11"/>
    <property type="match status" value="1"/>
</dbReference>
<reference evidence="4 5" key="1">
    <citation type="submission" date="2023-09" db="EMBL/GenBank/DDBJ databases">
        <authorList>
            <person name="Rey-Velasco X."/>
        </authorList>
    </citation>
    <scope>NUCLEOTIDE SEQUENCE [LARGE SCALE GENOMIC DNA]</scope>
    <source>
        <strain evidence="4 5">P050</strain>
    </source>
</reference>
<dbReference type="EMBL" id="JAVRHV010000001">
    <property type="protein sequence ID" value="MDT0551752.1"/>
    <property type="molecule type" value="Genomic_DNA"/>
</dbReference>
<evidence type="ECO:0000256" key="1">
    <source>
        <dbReference type="ARBA" id="ARBA00022737"/>
    </source>
</evidence>
<dbReference type="InterPro" id="IPR019734">
    <property type="entry name" value="TPR_rpt"/>
</dbReference>
<feature type="repeat" description="TPR" evidence="3">
    <location>
        <begin position="153"/>
        <end position="186"/>
    </location>
</feature>
<sequence>MNKRLIFIFFIINSFCFSQKKNISNTSAYIKKNKLDKAQLEIDAAVLHETTKNLAKTWMYYGDVYYRISTSNENHFKNLDQNPGIKSLKGYLNTMNLDTKKINTVRIEKNIKLLQKMLLNSGIQYFNEKNYMVSAQKFEASLEASKYFNQTDSIAIYNTALTYERLKKFDRAINYYEKLISINYKAETSCNAIVNSLKKQEKDEEAHEIVKQCRIQFPKNQSLLITELNYYLTKNDTESALTVVSLALENDPKNAQLAFTNGTLLSQLNYVDKAIQNYQKAADLDPNYFNAYYNLGTLYFNLGIDKMNEAREIDDDNEYDQIKNEAVLIFKKAIIPLEKAFHLRPKDVNTMNSLRQLYAKTGLNQKYKEMTSKLDNQ</sequence>
<dbReference type="PANTHER" id="PTHR44227:SF3">
    <property type="entry name" value="PROTEIN O-MANNOSYL-TRANSFERASE TMTC4"/>
    <property type="match status" value="1"/>
</dbReference>
<dbReference type="RefSeq" id="WP_311591541.1">
    <property type="nucleotide sequence ID" value="NZ_JAVRHV010000001.1"/>
</dbReference>
<comment type="caution">
    <text evidence="4">The sequence shown here is derived from an EMBL/GenBank/DDBJ whole genome shotgun (WGS) entry which is preliminary data.</text>
</comment>
<protein>
    <submittedName>
        <fullName evidence="4">Tetratricopeptide repeat protein</fullName>
    </submittedName>
</protein>
<dbReference type="Pfam" id="PF13181">
    <property type="entry name" value="TPR_8"/>
    <property type="match status" value="1"/>
</dbReference>
<evidence type="ECO:0000313" key="5">
    <source>
        <dbReference type="Proteomes" id="UP001252186"/>
    </source>
</evidence>
<name>A0ABU2Y0Q2_9FLAO</name>
<keyword evidence="1" id="KW-0677">Repeat</keyword>
<dbReference type="InterPro" id="IPR011990">
    <property type="entry name" value="TPR-like_helical_dom_sf"/>
</dbReference>
<dbReference type="PANTHER" id="PTHR44227">
    <property type="match status" value="1"/>
</dbReference>
<gene>
    <name evidence="4" type="ORF">RM519_00715</name>
</gene>
<evidence type="ECO:0000256" key="2">
    <source>
        <dbReference type="ARBA" id="ARBA00022803"/>
    </source>
</evidence>
<accession>A0ABU2Y0Q2</accession>
<evidence type="ECO:0000313" key="4">
    <source>
        <dbReference type="EMBL" id="MDT0551752.1"/>
    </source>
</evidence>
<dbReference type="PROSITE" id="PS50005">
    <property type="entry name" value="TPR"/>
    <property type="match status" value="2"/>
</dbReference>
<dbReference type="Gene3D" id="1.25.40.10">
    <property type="entry name" value="Tetratricopeptide repeat domain"/>
    <property type="match status" value="2"/>
</dbReference>
<keyword evidence="2 3" id="KW-0802">TPR repeat</keyword>
<proteinExistence type="predicted"/>
<dbReference type="Proteomes" id="UP001252186">
    <property type="component" value="Unassembled WGS sequence"/>
</dbReference>
<feature type="repeat" description="TPR" evidence="3">
    <location>
        <begin position="255"/>
        <end position="288"/>
    </location>
</feature>
<keyword evidence="5" id="KW-1185">Reference proteome</keyword>